<dbReference type="Proteomes" id="UP000185794">
    <property type="component" value="Unassembled WGS sequence"/>
</dbReference>
<proteinExistence type="predicted"/>
<dbReference type="RefSeq" id="WP_000186897.1">
    <property type="nucleotide sequence ID" value="NZ_AP027764.1"/>
</dbReference>
<dbReference type="AlphaFoldDB" id="A0A1Q6B9V8"/>
<evidence type="ECO:0000313" key="2">
    <source>
        <dbReference type="Proteomes" id="UP000185794"/>
    </source>
</evidence>
<organism evidence="1 2">
    <name type="scientific">Escherichia coli</name>
    <dbReference type="NCBI Taxonomy" id="562"/>
    <lineage>
        <taxon>Bacteria</taxon>
        <taxon>Pseudomonadati</taxon>
        <taxon>Pseudomonadota</taxon>
        <taxon>Gammaproteobacteria</taxon>
        <taxon>Enterobacterales</taxon>
        <taxon>Enterobacteriaceae</taxon>
        <taxon>Escherichia</taxon>
    </lineage>
</organism>
<name>A0A1Q6B9V8_ECOLX</name>
<protein>
    <submittedName>
        <fullName evidence="1">Uncharacterized protein</fullName>
    </submittedName>
</protein>
<evidence type="ECO:0000313" key="1">
    <source>
        <dbReference type="EMBL" id="OKV06624.1"/>
    </source>
</evidence>
<dbReference type="EMBL" id="LRKC01000159">
    <property type="protein sequence ID" value="OKV06624.1"/>
    <property type="molecule type" value="Genomic_DNA"/>
</dbReference>
<accession>A0A1Q6B9V8</accession>
<comment type="caution">
    <text evidence="1">The sequence shown here is derived from an EMBL/GenBank/DDBJ whole genome shotgun (WGS) entry which is preliminary data.</text>
</comment>
<reference evidence="1 2" key="1">
    <citation type="journal article" date="2017" name="Front. Cell. Infect. Microbiol.">
        <title>Chaperone-usher pili loci of human colonization factor-negative enterotoxigenic Escherichia coli.</title>
        <authorList>
            <person name="Del Canto F."/>
            <person name="Vidal R."/>
            <person name="Stine O.C."/>
            <person name="Pop M."/>
        </authorList>
    </citation>
    <scope>NUCLEOTIDE SEQUENCE [LARGE SCALE GENOMIC DNA]</scope>
    <source>
        <strain evidence="1 2">700324</strain>
    </source>
</reference>
<gene>
    <name evidence="1" type="ORF">AWP47_22000</name>
</gene>
<sequence length="175" mass="20269">MTPDLELLKNKRNQIKEIIDELQLTLTDDPNWDAPSDNSYLNEEELAIPEIQDNVTAIKATNKLISWFGQDHEGFVGLWRGPNAIPLDKAQVVRLNDEANYELVADTVPNYLMFTYFYGDEDTEQHEYNRVKKLLTDAGFTVAGDIEAIYDNIDYDSLQPEDYKEEQYNQAQSRR</sequence>